<sequence>MNQSIAIVGAGLGGLTLARVLLLHGITATIYEAEASADARSQGGMLDIHDYNGQPALQAAGLFEQFQAIIQRGAQASRVLDKHGKVLLDEPDEGDGGRPEVHRGDLRQILLDSLPEGMIRWGHKVTSVAPLGSGQHQLTFANGSTLVTDILVGADGAWSKVRPLLSAAKPSYAGVTFIETYLHNANVDHPASAAAVGDGSLFALEPGRGILAHCEGNGTLHAYTALTQPETWLSSVDFADPQKAKAQVAAEFADWAPELTALITDGEKDAVVRAMYVLPVDHQWQRVAGVTLLGDAAHLMSPFAGEGANLAMFDGAELARAIVEHPDDVEAALAAYEKDLFPRSKAAAEEATRNVQLCFGEEAPHSLLALFAQHQQ</sequence>
<dbReference type="EMBL" id="JMPJ01000076">
    <property type="protein sequence ID" value="KFC77242.1"/>
    <property type="molecule type" value="Genomic_DNA"/>
</dbReference>
<comment type="cofactor">
    <cofactor evidence="5">
        <name>FAD</name>
        <dbReference type="ChEBI" id="CHEBI:57692"/>
    </cofactor>
</comment>
<dbReference type="Pfam" id="PF01494">
    <property type="entry name" value="FAD_binding_3"/>
    <property type="match status" value="1"/>
</dbReference>
<comment type="caution">
    <text evidence="7">The sequence shown here is derived from an EMBL/GenBank/DDBJ whole genome shotgun (WGS) entry which is preliminary data.</text>
</comment>
<name>A0A085G0J7_EWIA3</name>
<protein>
    <recommendedName>
        <fullName evidence="5">Flavin-dependent monooxygenase</fullName>
    </recommendedName>
    <alternativeName>
        <fullName evidence="5">TetX monooxygenase</fullName>
        <shortName evidence="5">TetX</shortName>
        <ecNumber evidence="5">1.14.13.-</ecNumber>
    </alternativeName>
</protein>
<dbReference type="SUPFAM" id="SSF51905">
    <property type="entry name" value="FAD/NAD(P)-binding domain"/>
    <property type="match status" value="1"/>
</dbReference>
<comment type="domain">
    <text evidence="5">Consists of an N-terminal FAD-binding domain with a Rossman fold and a C-terminal substrate-binding domain.</text>
</comment>
<evidence type="ECO:0000256" key="2">
    <source>
        <dbReference type="ARBA" id="ARBA00022827"/>
    </source>
</evidence>
<dbReference type="GO" id="GO:0005737">
    <property type="term" value="C:cytoplasm"/>
    <property type="evidence" value="ECO:0007669"/>
    <property type="project" value="UniProtKB-SubCell"/>
</dbReference>
<keyword evidence="5" id="KW-0963">Cytoplasm</keyword>
<dbReference type="OrthoDB" id="8672648at2"/>
<comment type="subunit">
    <text evidence="5">Monomer.</text>
</comment>
<keyword evidence="1 5" id="KW-0285">Flavoprotein</keyword>
<dbReference type="Gene3D" id="3.50.50.60">
    <property type="entry name" value="FAD/NAD(P)-binding domain"/>
    <property type="match status" value="1"/>
</dbReference>
<evidence type="ECO:0000313" key="7">
    <source>
        <dbReference type="EMBL" id="KFC77242.1"/>
    </source>
</evidence>
<dbReference type="EC" id="1.14.13.-" evidence="5"/>
<feature type="binding site" evidence="5">
    <location>
        <position position="295"/>
    </location>
    <ligand>
        <name>FAD</name>
        <dbReference type="ChEBI" id="CHEBI:57692"/>
    </ligand>
</feature>
<evidence type="ECO:0000256" key="5">
    <source>
        <dbReference type="HAMAP-Rule" id="MF_00845"/>
    </source>
</evidence>
<keyword evidence="4 5" id="KW-0503">Monooxygenase</keyword>
<feature type="binding site" evidence="5">
    <location>
        <position position="47"/>
    </location>
    <ligand>
        <name>FAD</name>
        <dbReference type="ChEBI" id="CHEBI:57692"/>
    </ligand>
</feature>
<keyword evidence="8" id="KW-1185">Reference proteome</keyword>
<proteinExistence type="inferred from homology"/>
<organism evidence="7 8">
    <name type="scientific">Ewingella americana (strain ATCC 33852 / DSM 4580 / CCUG 14506 / JCM 5911 / LMG 7869 / NCTC 12157 / CDC 1468-78)</name>
    <dbReference type="NCBI Taxonomy" id="910964"/>
    <lineage>
        <taxon>Bacteria</taxon>
        <taxon>Pseudomonadati</taxon>
        <taxon>Pseudomonadota</taxon>
        <taxon>Gammaproteobacteria</taxon>
        <taxon>Enterobacterales</taxon>
        <taxon>Yersiniaceae</taxon>
        <taxon>Ewingella</taxon>
    </lineage>
</organism>
<dbReference type="STRING" id="910964.GEAM_4368"/>
<keyword evidence="5" id="KW-0547">Nucleotide-binding</keyword>
<evidence type="ECO:0000256" key="1">
    <source>
        <dbReference type="ARBA" id="ARBA00022630"/>
    </source>
</evidence>
<reference evidence="7 8" key="1">
    <citation type="submission" date="2014-05" db="EMBL/GenBank/DDBJ databases">
        <title>ATOL: Assembling a taxonomically balanced genome-scale reconstruction of the evolutionary history of the Enterobacteriaceae.</title>
        <authorList>
            <person name="Plunkett G.III."/>
            <person name="Neeno-Eckwall E.C."/>
            <person name="Glasner J.D."/>
            <person name="Perna N.T."/>
        </authorList>
    </citation>
    <scope>NUCLEOTIDE SEQUENCE [LARGE SCALE GENOMIC DNA]</scope>
    <source>
        <strain evidence="7 8">ATCC 33852</strain>
    </source>
</reference>
<dbReference type="GO" id="GO:0046677">
    <property type="term" value="P:response to antibiotic"/>
    <property type="evidence" value="ECO:0007669"/>
    <property type="project" value="InterPro"/>
</dbReference>
<feature type="domain" description="FAD-binding" evidence="6">
    <location>
        <begin position="5"/>
        <end position="349"/>
    </location>
</feature>
<keyword evidence="5" id="KW-0521">NADP</keyword>
<dbReference type="AlphaFoldDB" id="A0A085G0J7"/>
<dbReference type="RefSeq" id="WP_034796097.1">
    <property type="nucleotide sequence ID" value="NZ_JMPJ01000076.1"/>
</dbReference>
<feature type="binding site" evidence="5">
    <location>
        <position position="103"/>
    </location>
    <ligand>
        <name>FAD</name>
        <dbReference type="ChEBI" id="CHEBI:57692"/>
    </ligand>
</feature>
<comment type="catalytic activity">
    <reaction evidence="5">
        <text>a tetracycline + NADPH + O2 + H(+) = an 11a-hydroxytetracycline + NADP(+) + H2O</text>
        <dbReference type="Rhea" id="RHEA:61444"/>
        <dbReference type="ChEBI" id="CHEBI:15377"/>
        <dbReference type="ChEBI" id="CHEBI:15378"/>
        <dbReference type="ChEBI" id="CHEBI:15379"/>
        <dbReference type="ChEBI" id="CHEBI:57783"/>
        <dbReference type="ChEBI" id="CHEBI:58349"/>
        <dbReference type="ChEBI" id="CHEBI:144644"/>
        <dbReference type="ChEBI" id="CHEBI:144645"/>
    </reaction>
</comment>
<dbReference type="eggNOG" id="COG0654">
    <property type="taxonomic scope" value="Bacteria"/>
</dbReference>
<dbReference type="GO" id="GO:0071949">
    <property type="term" value="F:FAD binding"/>
    <property type="evidence" value="ECO:0007669"/>
    <property type="project" value="InterPro"/>
</dbReference>
<dbReference type="PRINTS" id="PR00420">
    <property type="entry name" value="RNGMNOXGNASE"/>
</dbReference>
<dbReference type="InterPro" id="IPR002938">
    <property type="entry name" value="FAD-bd"/>
</dbReference>
<evidence type="ECO:0000313" key="8">
    <source>
        <dbReference type="Proteomes" id="UP000028640"/>
    </source>
</evidence>
<dbReference type="Proteomes" id="UP000028640">
    <property type="component" value="Unassembled WGS sequence"/>
</dbReference>
<comment type="similarity">
    <text evidence="5">Belongs to the aromatic-ring hydroxylase family. TetX subfamily.</text>
</comment>
<evidence type="ECO:0000256" key="3">
    <source>
        <dbReference type="ARBA" id="ARBA00023002"/>
    </source>
</evidence>
<dbReference type="HAMAP" id="MF_00845">
    <property type="entry name" value="TetX_monooxygenase"/>
    <property type="match status" value="1"/>
</dbReference>
<dbReference type="GeneID" id="78382241"/>
<evidence type="ECO:0000256" key="4">
    <source>
        <dbReference type="ARBA" id="ARBA00023033"/>
    </source>
</evidence>
<comment type="function">
    <text evidence="5">An FAD-requiring monooxygenase active on some tetracycline antibiotic derivatives, which leads to their inactivation. Hydroxylates carbon 11a of tetracycline and some analogs.</text>
</comment>
<dbReference type="PANTHER" id="PTHR46972">
    <property type="entry name" value="MONOOXYGENASE ASQM-RELATED"/>
    <property type="match status" value="1"/>
</dbReference>
<evidence type="ECO:0000259" key="6">
    <source>
        <dbReference type="Pfam" id="PF01494"/>
    </source>
</evidence>
<dbReference type="GO" id="GO:0004497">
    <property type="term" value="F:monooxygenase activity"/>
    <property type="evidence" value="ECO:0007669"/>
    <property type="project" value="UniProtKB-UniRule"/>
</dbReference>
<dbReference type="InterPro" id="IPR036188">
    <property type="entry name" value="FAD/NAD-bd_sf"/>
</dbReference>
<comment type="subcellular location">
    <subcellularLocation>
        <location evidence="5">Cytoplasm</location>
    </subcellularLocation>
</comment>
<keyword evidence="3 5" id="KW-0560">Oxidoreductase</keyword>
<dbReference type="InterPro" id="IPR043683">
    <property type="entry name" value="TetX_monooxygenase"/>
</dbReference>
<feature type="binding site" evidence="5">
    <location>
        <position position="40"/>
    </location>
    <ligand>
        <name>NADPH</name>
        <dbReference type="ChEBI" id="CHEBI:57783"/>
    </ligand>
</feature>
<dbReference type="PANTHER" id="PTHR46972:SF1">
    <property type="entry name" value="FAD DEPENDENT OXIDOREDUCTASE DOMAIN-CONTAINING PROTEIN"/>
    <property type="match status" value="1"/>
</dbReference>
<keyword evidence="2 5" id="KW-0274">FAD</keyword>
<accession>A0A085G0J7</accession>
<gene>
    <name evidence="7" type="ORF">GEAM_4368</name>
</gene>